<accession>A0A0S4J410</accession>
<evidence type="ECO:0000313" key="3">
    <source>
        <dbReference type="Proteomes" id="UP000051952"/>
    </source>
</evidence>
<keyword evidence="1" id="KW-0472">Membrane</keyword>
<name>A0A0S4J410_BODSA</name>
<keyword evidence="1" id="KW-0812">Transmembrane</keyword>
<organism evidence="2 3">
    <name type="scientific">Bodo saltans</name>
    <name type="common">Flagellated protozoan</name>
    <dbReference type="NCBI Taxonomy" id="75058"/>
    <lineage>
        <taxon>Eukaryota</taxon>
        <taxon>Discoba</taxon>
        <taxon>Euglenozoa</taxon>
        <taxon>Kinetoplastea</taxon>
        <taxon>Metakinetoplastina</taxon>
        <taxon>Eubodonida</taxon>
        <taxon>Bodonidae</taxon>
        <taxon>Bodo</taxon>
    </lineage>
</organism>
<proteinExistence type="predicted"/>
<gene>
    <name evidence="2" type="ORF">BSAL_00570</name>
</gene>
<reference evidence="3" key="1">
    <citation type="submission" date="2015-09" db="EMBL/GenBank/DDBJ databases">
        <authorList>
            <consortium name="Pathogen Informatics"/>
        </authorList>
    </citation>
    <scope>NUCLEOTIDE SEQUENCE [LARGE SCALE GENOMIC DNA]</scope>
    <source>
        <strain evidence="3">Lake Konstanz</strain>
    </source>
</reference>
<sequence length="151" mass="16490">VALRPNSVRLELWSGIVLGLLGLLSVVLSLAGADIASASAASVGSILEPVVVLLLLLGTWRRVYERSQNQPDAHKFQERRLLPTSATPALRRDLNDVRHRADVSGTIVAVGVPTDLWSLLAKKPTSDREVKEQLQAVLELICEQRSARAKR</sequence>
<feature type="non-terminal residue" evidence="2">
    <location>
        <position position="1"/>
    </location>
</feature>
<dbReference type="Proteomes" id="UP000051952">
    <property type="component" value="Unassembled WGS sequence"/>
</dbReference>
<dbReference type="VEuPathDB" id="TriTrypDB:BSAL_00570"/>
<keyword evidence="3" id="KW-1185">Reference proteome</keyword>
<feature type="transmembrane region" description="Helical" evidence="1">
    <location>
        <begin position="39"/>
        <end position="60"/>
    </location>
</feature>
<evidence type="ECO:0000313" key="2">
    <source>
        <dbReference type="EMBL" id="CUG64803.1"/>
    </source>
</evidence>
<protein>
    <submittedName>
        <fullName evidence="2">Membrane-associated protein, putative</fullName>
    </submittedName>
</protein>
<evidence type="ECO:0000256" key="1">
    <source>
        <dbReference type="SAM" id="Phobius"/>
    </source>
</evidence>
<dbReference type="AlphaFoldDB" id="A0A0S4J410"/>
<keyword evidence="1" id="KW-1133">Transmembrane helix</keyword>
<feature type="transmembrane region" description="Helical" evidence="1">
    <location>
        <begin position="12"/>
        <end position="33"/>
    </location>
</feature>
<dbReference type="EMBL" id="CYKH01000916">
    <property type="protein sequence ID" value="CUG64803.1"/>
    <property type="molecule type" value="Genomic_DNA"/>
</dbReference>